<keyword evidence="1" id="KW-0804">Transcription</keyword>
<evidence type="ECO:0000313" key="3">
    <source>
        <dbReference type="Proteomes" id="UP001266099"/>
    </source>
</evidence>
<feature type="binding site" evidence="1">
    <location>
        <position position="38"/>
    </location>
    <ligand>
        <name>Zn(2+)</name>
        <dbReference type="ChEBI" id="CHEBI:29105"/>
    </ligand>
</feature>
<dbReference type="Gene3D" id="2.20.28.270">
    <property type="entry name" value="RNA polymerase-binding protein A"/>
    <property type="match status" value="1"/>
</dbReference>
<keyword evidence="1" id="KW-0805">Transcription regulation</keyword>
<keyword evidence="1" id="KW-0862">Zinc</keyword>
<comment type="cofactor">
    <cofactor evidence="1">
        <name>Zn(2+)</name>
        <dbReference type="ChEBI" id="CHEBI:29105"/>
    </cofactor>
    <text evidence="1">Bind 1 Zn(2+) per subunit.</text>
</comment>
<dbReference type="Pfam" id="PF13397">
    <property type="entry name" value="RbpA"/>
    <property type="match status" value="1"/>
</dbReference>
<dbReference type="HAMAP" id="MF_01483">
    <property type="entry name" value="RbpA"/>
    <property type="match status" value="1"/>
</dbReference>
<dbReference type="InterPro" id="IPR038638">
    <property type="entry name" value="RbpA_sf"/>
</dbReference>
<comment type="similarity">
    <text evidence="1">Belongs to the RNA polymerase-binding protein RbpA family.</text>
</comment>
<feature type="binding site" evidence="1">
    <location>
        <position position="56"/>
    </location>
    <ligand>
        <name>Zn(2+)</name>
        <dbReference type="ChEBI" id="CHEBI:29105"/>
    </ligand>
</feature>
<proteinExistence type="inferred from homology"/>
<keyword evidence="1" id="KW-0479">Metal-binding</keyword>
<feature type="binding site" evidence="1">
    <location>
        <position position="34"/>
    </location>
    <ligand>
        <name>Zn(2+)</name>
        <dbReference type="ChEBI" id="CHEBI:29105"/>
    </ligand>
</feature>
<accession>A0ABU1T1P2</accession>
<dbReference type="InterPro" id="IPR025182">
    <property type="entry name" value="RNApol-bd_RbpA"/>
</dbReference>
<gene>
    <name evidence="1" type="primary">rbpA</name>
    <name evidence="2" type="ORF">J2S36_000319</name>
</gene>
<comment type="function">
    <text evidence="1">Binds to RNA polymerase (RNAP), stimulating transcription from principal, but not alternative sigma factor promoters.</text>
</comment>
<dbReference type="RefSeq" id="WP_309954852.1">
    <property type="nucleotide sequence ID" value="NZ_CP136414.1"/>
</dbReference>
<comment type="subunit">
    <text evidence="1">Forms a complex with the RNAP catalytic core and with free principal sigma factors.</text>
</comment>
<comment type="caution">
    <text evidence="2">The sequence shown here is derived from an EMBL/GenBank/DDBJ whole genome shotgun (WGS) entry which is preliminary data.</text>
</comment>
<sequence length="117" mass="13463">MAERSLRGMRIGANSLESEAGVAFVGRRDEEYGCTNGHKFVVTLADDAEAPMYWECKCGAEAQIISGEGHEEEEKIIKPVRTHWDMLLERRTEAELQEILEERLELLRTGRLFKRMH</sequence>
<feature type="binding site" evidence="1">
    <location>
        <position position="58"/>
    </location>
    <ligand>
        <name>Zn(2+)</name>
        <dbReference type="ChEBI" id="CHEBI:29105"/>
    </ligand>
</feature>
<dbReference type="Proteomes" id="UP001266099">
    <property type="component" value="Unassembled WGS sequence"/>
</dbReference>
<keyword evidence="3" id="KW-1185">Reference proteome</keyword>
<organism evidence="2 3">
    <name type="scientific">Arcanobacterium hippocoleae</name>
    <dbReference type="NCBI Taxonomy" id="149017"/>
    <lineage>
        <taxon>Bacteria</taxon>
        <taxon>Bacillati</taxon>
        <taxon>Actinomycetota</taxon>
        <taxon>Actinomycetes</taxon>
        <taxon>Actinomycetales</taxon>
        <taxon>Actinomycetaceae</taxon>
        <taxon>Arcanobacterium</taxon>
    </lineage>
</organism>
<evidence type="ECO:0000256" key="1">
    <source>
        <dbReference type="HAMAP-Rule" id="MF_01483"/>
    </source>
</evidence>
<reference evidence="2 3" key="1">
    <citation type="submission" date="2023-07" db="EMBL/GenBank/DDBJ databases">
        <title>Sequencing the genomes of 1000 actinobacteria strains.</title>
        <authorList>
            <person name="Klenk H.-P."/>
        </authorList>
    </citation>
    <scope>NUCLEOTIDE SEQUENCE [LARGE SCALE GENOMIC DNA]</scope>
    <source>
        <strain evidence="2 3">DSM 15539</strain>
    </source>
</reference>
<evidence type="ECO:0000313" key="2">
    <source>
        <dbReference type="EMBL" id="MDR6938776.1"/>
    </source>
</evidence>
<protein>
    <recommendedName>
        <fullName evidence="1">RNA polymerase-binding protein RbpA</fullName>
    </recommendedName>
</protein>
<name>A0ABU1T1P2_9ACTO</name>
<dbReference type="EMBL" id="JAVDUJ010000001">
    <property type="protein sequence ID" value="MDR6938776.1"/>
    <property type="molecule type" value="Genomic_DNA"/>
</dbReference>